<gene>
    <name evidence="8" type="primary">rpsC</name>
    <name evidence="11" type="ORF">COU09_00830</name>
</gene>
<accession>A0A2H0UQR3</accession>
<protein>
    <recommendedName>
        <fullName evidence="7 8">Small ribosomal subunit protein uS3</fullName>
    </recommendedName>
</protein>
<evidence type="ECO:0000256" key="1">
    <source>
        <dbReference type="ARBA" id="ARBA00010761"/>
    </source>
</evidence>
<dbReference type="EMBL" id="PFBB01000010">
    <property type="protein sequence ID" value="PIR88711.1"/>
    <property type="molecule type" value="Genomic_DNA"/>
</dbReference>
<evidence type="ECO:0000313" key="11">
    <source>
        <dbReference type="EMBL" id="PIR88711.1"/>
    </source>
</evidence>
<comment type="caution">
    <text evidence="11">The sequence shown here is derived from an EMBL/GenBank/DDBJ whole genome shotgun (WGS) entry which is preliminary data.</text>
</comment>
<evidence type="ECO:0000256" key="3">
    <source>
        <dbReference type="ARBA" id="ARBA00022884"/>
    </source>
</evidence>
<dbReference type="GO" id="GO:0019843">
    <property type="term" value="F:rRNA binding"/>
    <property type="evidence" value="ECO:0007669"/>
    <property type="project" value="UniProtKB-UniRule"/>
</dbReference>
<dbReference type="InterPro" id="IPR018280">
    <property type="entry name" value="Ribosomal_uS3_CS"/>
</dbReference>
<evidence type="ECO:0000256" key="9">
    <source>
        <dbReference type="RuleBase" id="RU003624"/>
    </source>
</evidence>
<dbReference type="Proteomes" id="UP000229615">
    <property type="component" value="Unassembled WGS sequence"/>
</dbReference>
<dbReference type="Pfam" id="PF07650">
    <property type="entry name" value="KH_2"/>
    <property type="match status" value="1"/>
</dbReference>
<organism evidence="11 12">
    <name type="scientific">Candidatus Harrisonbacteria bacterium CG10_big_fil_rev_8_21_14_0_10_44_23</name>
    <dbReference type="NCBI Taxonomy" id="1974585"/>
    <lineage>
        <taxon>Bacteria</taxon>
        <taxon>Candidatus Harrisoniibacteriota</taxon>
    </lineage>
</organism>
<keyword evidence="4 8" id="KW-0689">Ribosomal protein</keyword>
<dbReference type="GO" id="GO:0003735">
    <property type="term" value="F:structural constituent of ribosome"/>
    <property type="evidence" value="ECO:0007669"/>
    <property type="project" value="InterPro"/>
</dbReference>
<proteinExistence type="inferred from homology"/>
<dbReference type="PANTHER" id="PTHR11760:SF19">
    <property type="entry name" value="SMALL RIBOSOMAL SUBUNIT PROTEIN US3C"/>
    <property type="match status" value="1"/>
</dbReference>
<dbReference type="Pfam" id="PF00189">
    <property type="entry name" value="Ribosomal_S3_C"/>
    <property type="match status" value="1"/>
</dbReference>
<comment type="function">
    <text evidence="6 8">Binds the lower part of the 30S subunit head. Binds mRNA in the 70S ribosome, positioning it for translation.</text>
</comment>
<reference evidence="12" key="1">
    <citation type="submission" date="2017-09" db="EMBL/GenBank/DDBJ databases">
        <title>Depth-based differentiation of microbial function through sediment-hosted aquifers and enrichment of novel symbionts in the deep terrestrial subsurface.</title>
        <authorList>
            <person name="Probst A.J."/>
            <person name="Ladd B."/>
            <person name="Jarett J.K."/>
            <person name="Geller-Mcgrath D.E."/>
            <person name="Sieber C.M.K."/>
            <person name="Emerson J.B."/>
            <person name="Anantharaman K."/>
            <person name="Thomas B.C."/>
            <person name="Malmstrom R."/>
            <person name="Stieglmeier M."/>
            <person name="Klingl A."/>
            <person name="Woyke T."/>
            <person name="Ryan C.M."/>
            <person name="Banfield J.F."/>
        </authorList>
    </citation>
    <scope>NUCLEOTIDE SEQUENCE [LARGE SCALE GENOMIC DNA]</scope>
</reference>
<dbReference type="Gene3D" id="3.30.300.20">
    <property type="match status" value="1"/>
</dbReference>
<dbReference type="GO" id="GO:0022627">
    <property type="term" value="C:cytosolic small ribosomal subunit"/>
    <property type="evidence" value="ECO:0007669"/>
    <property type="project" value="TreeGrafter"/>
</dbReference>
<dbReference type="PANTHER" id="PTHR11760">
    <property type="entry name" value="30S/40S RIBOSOMAL PROTEIN S3"/>
    <property type="match status" value="1"/>
</dbReference>
<dbReference type="GO" id="GO:0003729">
    <property type="term" value="F:mRNA binding"/>
    <property type="evidence" value="ECO:0007669"/>
    <property type="project" value="UniProtKB-UniRule"/>
</dbReference>
<evidence type="ECO:0000256" key="7">
    <source>
        <dbReference type="ARBA" id="ARBA00035257"/>
    </source>
</evidence>
<dbReference type="PROSITE" id="PS50823">
    <property type="entry name" value="KH_TYPE_2"/>
    <property type="match status" value="1"/>
</dbReference>
<evidence type="ECO:0000256" key="8">
    <source>
        <dbReference type="HAMAP-Rule" id="MF_01309"/>
    </source>
</evidence>
<dbReference type="InterPro" id="IPR005704">
    <property type="entry name" value="Ribosomal_uS3_bac-typ"/>
</dbReference>
<evidence type="ECO:0000256" key="6">
    <source>
        <dbReference type="ARBA" id="ARBA00024998"/>
    </source>
</evidence>
<evidence type="ECO:0000256" key="5">
    <source>
        <dbReference type="ARBA" id="ARBA00023274"/>
    </source>
</evidence>
<evidence type="ECO:0000313" key="12">
    <source>
        <dbReference type="Proteomes" id="UP000229615"/>
    </source>
</evidence>
<dbReference type="SUPFAM" id="SSF54814">
    <property type="entry name" value="Prokaryotic type KH domain (KH-domain type II)"/>
    <property type="match status" value="1"/>
</dbReference>
<dbReference type="InterPro" id="IPR036419">
    <property type="entry name" value="Ribosomal_S3_C_sf"/>
</dbReference>
<feature type="domain" description="KH type-2" evidence="10">
    <location>
        <begin position="38"/>
        <end position="119"/>
    </location>
</feature>
<evidence type="ECO:0000256" key="4">
    <source>
        <dbReference type="ARBA" id="ARBA00022980"/>
    </source>
</evidence>
<evidence type="ECO:0000256" key="2">
    <source>
        <dbReference type="ARBA" id="ARBA00022730"/>
    </source>
</evidence>
<keyword evidence="5 8" id="KW-0687">Ribonucleoprotein</keyword>
<dbReference type="SUPFAM" id="SSF54821">
    <property type="entry name" value="Ribosomal protein S3 C-terminal domain"/>
    <property type="match status" value="1"/>
</dbReference>
<dbReference type="GO" id="GO:0006412">
    <property type="term" value="P:translation"/>
    <property type="evidence" value="ECO:0007669"/>
    <property type="project" value="UniProtKB-UniRule"/>
</dbReference>
<dbReference type="PROSITE" id="PS00548">
    <property type="entry name" value="RIBOSOMAL_S3"/>
    <property type="match status" value="1"/>
</dbReference>
<comment type="subunit">
    <text evidence="8">Part of the 30S ribosomal subunit. Forms a tight complex with proteins S10 and S14.</text>
</comment>
<dbReference type="InterPro" id="IPR004044">
    <property type="entry name" value="KH_dom_type_2"/>
</dbReference>
<dbReference type="CDD" id="cd02412">
    <property type="entry name" value="KH-II_30S_S3"/>
    <property type="match status" value="1"/>
</dbReference>
<dbReference type="NCBIfam" id="TIGR01009">
    <property type="entry name" value="rpsC_bact"/>
    <property type="match status" value="1"/>
</dbReference>
<dbReference type="InterPro" id="IPR009019">
    <property type="entry name" value="KH_sf_prok-type"/>
</dbReference>
<keyword evidence="3 8" id="KW-0694">RNA-binding</keyword>
<comment type="similarity">
    <text evidence="1 8 9">Belongs to the universal ribosomal protein uS3 family.</text>
</comment>
<sequence>MAQKIRPDSLRIGIIKGWKSRWFVRGSYKNRLEEDMFIRRLVEKEIKTAGVVSIDIERDASQSYKVIIKAARPGLIIGRGGQGIEDLSKKIKKVLESVLRKRGDNKPKVALSLNVEELKRSEISAQYVAQSIAWDLERRMPYRRSMKKTIENAMQNEEVKGIKIRVAGRLNGADIARAEMLAQGKLPLQTLRANIDYGQATAVTTYGAIGVKVWVYKGLVFDTDKEKKER</sequence>
<dbReference type="InterPro" id="IPR015946">
    <property type="entry name" value="KH_dom-like_a/b"/>
</dbReference>
<dbReference type="InterPro" id="IPR001351">
    <property type="entry name" value="Ribosomal_uS3_C"/>
</dbReference>
<dbReference type="InterPro" id="IPR057258">
    <property type="entry name" value="Ribosomal_uS3"/>
</dbReference>
<dbReference type="Gene3D" id="3.30.1140.32">
    <property type="entry name" value="Ribosomal protein S3, C-terminal domain"/>
    <property type="match status" value="1"/>
</dbReference>
<evidence type="ECO:0000259" key="10">
    <source>
        <dbReference type="PROSITE" id="PS50823"/>
    </source>
</evidence>
<dbReference type="AlphaFoldDB" id="A0A2H0UQR3"/>
<dbReference type="HAMAP" id="MF_01309_B">
    <property type="entry name" value="Ribosomal_uS3_B"/>
    <property type="match status" value="1"/>
</dbReference>
<keyword evidence="2 8" id="KW-0699">rRNA-binding</keyword>
<dbReference type="FunFam" id="3.30.300.20:FF:000001">
    <property type="entry name" value="30S ribosomal protein S3"/>
    <property type="match status" value="1"/>
</dbReference>
<name>A0A2H0UQR3_9BACT</name>